<comment type="caution">
    <text evidence="3">The sequence shown here is derived from an EMBL/GenBank/DDBJ whole genome shotgun (WGS) entry which is preliminary data.</text>
</comment>
<feature type="domain" description="PE" evidence="2">
    <location>
        <begin position="4"/>
        <end position="94"/>
    </location>
</feature>
<accession>A0ABV1MFN7</accession>
<dbReference type="EMBL" id="JBEEEP010000029">
    <property type="protein sequence ID" value="MEQ6321092.1"/>
    <property type="molecule type" value="Genomic_DNA"/>
</dbReference>
<feature type="region of interest" description="Disordered" evidence="1">
    <location>
        <begin position="183"/>
        <end position="208"/>
    </location>
</feature>
<dbReference type="RefSeq" id="WP_349652280.1">
    <property type="nucleotide sequence ID" value="NZ_JBEEEP010000029.1"/>
</dbReference>
<dbReference type="InterPro" id="IPR038332">
    <property type="entry name" value="PPE_sf"/>
</dbReference>
<dbReference type="Proteomes" id="UP001485476">
    <property type="component" value="Unassembled WGS sequence"/>
</dbReference>
<protein>
    <submittedName>
        <fullName evidence="3">PE family protein</fullName>
    </submittedName>
</protein>
<dbReference type="InterPro" id="IPR000084">
    <property type="entry name" value="PE-PGRS_N"/>
</dbReference>
<reference evidence="3 4" key="1">
    <citation type="submission" date="2024-05" db="EMBL/GenBank/DDBJ databases">
        <title>Whole genome sequences of Mycobacterium canettii strains associated with human tuberculosis in Canada.</title>
        <authorList>
            <person name="Islam M.R."/>
            <person name="Soualhine H."/>
        </authorList>
    </citation>
    <scope>NUCLEOTIDE SEQUENCE [LARGE SCALE GENOMIC DNA]</scope>
    <source>
        <strain evidence="3 4">1901080</strain>
    </source>
</reference>
<sequence length="208" mass="18818">MSLVIVTPELVAAAASDVARIGSGFGAANSTAAGSTTSVLAAGADEVSAAIATLFGSHAREYQAISTQVAAFHDRFVQTLSAAVGSYVSAEATNAAPLATLEHNVLNALNAPTQALLGRPLIGDGAAGAPGTGQAGGAGGILWGNGGAGGSGAPGQVGGAGGAAGLFGTGGAGGGGGGFPGGGGGGGGGRGGRGGVFGVFGTPGAGSG</sequence>
<evidence type="ECO:0000256" key="1">
    <source>
        <dbReference type="SAM" id="MobiDB-lite"/>
    </source>
</evidence>
<dbReference type="Gene3D" id="1.10.287.850">
    <property type="entry name" value="HP0062-like domain"/>
    <property type="match status" value="1"/>
</dbReference>
<proteinExistence type="predicted"/>
<evidence type="ECO:0000259" key="2">
    <source>
        <dbReference type="Pfam" id="PF00934"/>
    </source>
</evidence>
<gene>
    <name evidence="3" type="ORF">ABDZ14_12620</name>
</gene>
<name>A0ABV1MFN7_9MYCO</name>
<organism evidence="3 4">
    <name type="scientific">Mycobacterium canetti</name>
    <dbReference type="NCBI Taxonomy" id="78331"/>
    <lineage>
        <taxon>Bacteria</taxon>
        <taxon>Bacillati</taxon>
        <taxon>Actinomycetota</taxon>
        <taxon>Actinomycetes</taxon>
        <taxon>Mycobacteriales</taxon>
        <taxon>Mycobacteriaceae</taxon>
        <taxon>Mycobacterium</taxon>
        <taxon>Mycobacterium tuberculosis complex</taxon>
    </lineage>
</organism>
<evidence type="ECO:0000313" key="4">
    <source>
        <dbReference type="Proteomes" id="UP001485476"/>
    </source>
</evidence>
<feature type="non-terminal residue" evidence="3">
    <location>
        <position position="208"/>
    </location>
</feature>
<keyword evidence="4" id="KW-1185">Reference proteome</keyword>
<dbReference type="Pfam" id="PF00934">
    <property type="entry name" value="PE"/>
    <property type="match status" value="1"/>
</dbReference>
<evidence type="ECO:0000313" key="3">
    <source>
        <dbReference type="EMBL" id="MEQ6321092.1"/>
    </source>
</evidence>
<dbReference type="SUPFAM" id="SSF140459">
    <property type="entry name" value="PE/PPE dimer-like"/>
    <property type="match status" value="1"/>
</dbReference>